<dbReference type="Proteomes" id="UP000287385">
    <property type="component" value="Unassembled WGS sequence"/>
</dbReference>
<evidence type="ECO:0000313" key="2">
    <source>
        <dbReference type="Proteomes" id="UP000287385"/>
    </source>
</evidence>
<comment type="caution">
    <text evidence="1">The sequence shown here is derived from an EMBL/GenBank/DDBJ whole genome shotgun (WGS) entry which is preliminary data.</text>
</comment>
<proteinExistence type="predicted"/>
<organism evidence="1 2">
    <name type="scientific">Acetobacter pasteurianus NBRC 3278</name>
    <dbReference type="NCBI Taxonomy" id="1226660"/>
    <lineage>
        <taxon>Bacteria</taxon>
        <taxon>Pseudomonadati</taxon>
        <taxon>Pseudomonadota</taxon>
        <taxon>Alphaproteobacteria</taxon>
        <taxon>Acetobacterales</taxon>
        <taxon>Acetobacteraceae</taxon>
        <taxon>Acetobacter</taxon>
    </lineage>
</organism>
<reference evidence="1 2" key="1">
    <citation type="submission" date="2016-06" db="EMBL/GenBank/DDBJ databases">
        <title>Acetobacter pasteurianus NBRC 3278 whole genome sequencing project.</title>
        <authorList>
            <person name="Matsutani M."/>
            <person name="Shiwa Y."/>
            <person name="Okamoto-Kainuma A."/>
            <person name="Ishikawa M."/>
            <person name="Koizumi Y."/>
            <person name="Yoshikawa H."/>
            <person name="Yakushi T."/>
            <person name="Matsushita K."/>
        </authorList>
    </citation>
    <scope>NUCLEOTIDE SEQUENCE [LARGE SCALE GENOMIC DNA]</scope>
    <source>
        <strain evidence="1 2">NBRC 3278</strain>
    </source>
</reference>
<evidence type="ECO:0000313" key="1">
    <source>
        <dbReference type="EMBL" id="GCD64429.1"/>
    </source>
</evidence>
<keyword evidence="2" id="KW-1185">Reference proteome</keyword>
<gene>
    <name evidence="1" type="ORF">NBRC3278_3522</name>
</gene>
<dbReference type="AlphaFoldDB" id="A0A401X9R9"/>
<sequence>MEVFGRTDEKYLARKAEKESYYVRVFGSDNWWLWNAADGDPIPSLPDLALNQ</sequence>
<protein>
    <submittedName>
        <fullName evidence="1">Uncharacterized protein</fullName>
    </submittedName>
</protein>
<dbReference type="EMBL" id="BDEV01000234">
    <property type="protein sequence ID" value="GCD64429.1"/>
    <property type="molecule type" value="Genomic_DNA"/>
</dbReference>
<dbReference type="RefSeq" id="WP_371413314.1">
    <property type="nucleotide sequence ID" value="NZ_BDEV01000234.1"/>
</dbReference>
<accession>A0A401X9R9</accession>
<name>A0A401X9R9_ACEPA</name>